<proteinExistence type="predicted"/>
<gene>
    <name evidence="1" type="ORF">MILVUS5_LOCUS41714</name>
</gene>
<evidence type="ECO:0000313" key="1">
    <source>
        <dbReference type="EMBL" id="CAJ2679669.1"/>
    </source>
</evidence>
<dbReference type="Proteomes" id="UP001177021">
    <property type="component" value="Unassembled WGS sequence"/>
</dbReference>
<dbReference type="EMBL" id="CASHSV030000823">
    <property type="protein sequence ID" value="CAJ2679669.1"/>
    <property type="molecule type" value="Genomic_DNA"/>
</dbReference>
<evidence type="ECO:0000313" key="2">
    <source>
        <dbReference type="Proteomes" id="UP001177021"/>
    </source>
</evidence>
<comment type="caution">
    <text evidence="1">The sequence shown here is derived from an EMBL/GenBank/DDBJ whole genome shotgun (WGS) entry which is preliminary data.</text>
</comment>
<reference evidence="1" key="1">
    <citation type="submission" date="2023-10" db="EMBL/GenBank/DDBJ databases">
        <authorList>
            <person name="Rodriguez Cubillos JULIANA M."/>
            <person name="De Vega J."/>
        </authorList>
    </citation>
    <scope>NUCLEOTIDE SEQUENCE</scope>
</reference>
<name>A0ACB0MCN0_TRIPR</name>
<sequence length="1272" mass="145777">MEVVDARRGTWRLTGFYGYPGGSRRRDSWNFLRHLSHVSNIPWCIIGDFNDILSSDEKKGRVDRPNWLINGFRDAVLDSGLIDIHMEGYQFTWFKSLGTDRAVEEKLDRAMSSEEWCQSFPNARLECLTVTSSDHYPLWLVRDPVRIYPRSDRKFMFENAWLVDSEFDSIVRSCWQNTGVDGVVQKLDMCAATMSQWSKDNFQNLRREIDKCHKRLERARGQVDSSNVNYFNALKKRLSSLLVKDDLFWRQRAKIFWYKDGDLNTKYFHAFATARKKVNKIVSLENTNGAVCSNSDELNVIAKEYFVELFQKQTSSRDAVLNVISRSVTSDDNAALTAPFMLEEFREAMFSMQVDKCPGPDGFNPGFYQHFWDMCGTEIYNAGCHWLESGMFPENLNSTNITLIPKGDVQTSMKDWRPIALCNVLYKVVAKVLANRLKFILDKCISENQSAFVPGRSILDNAMAAIELVHYMKSKTRGRVGEVALKLDISKAYDRIDWDYLRDVLSAMGFSHKWISWIMLCVETVDYSVIINGNVVGPIVPGRGLRQGDPLSPYLFIICAEGLSALIRKAETRGDIHGVKICRNAPIISHLLFADDCFMFFKASDQEALAMKNILAIYEEASGQSINLQKSEFYCSRNVAASVKDSVASILGVQQVLGTGKYLGLPSMVGRSRKSTFKFIKDRIWKKISSWSSKCLSQAGREILIKSVLQSIPSYVMSIFLIPSSLCDEIEKMMNSFWWGHNKEQSKGIHWLSWDRLSMPKNVGGLGFKSISAFNYAMLGKQAWKFMTNSGSLITRLFKARYFPRSDFLQSSIGHNPSYVWRSIWSAKFIVRDGYKWSIGSGHNISIWDQQWLVNGVVISKPPNLAEELHQLNVSDLFGDDGKHWDVNLVNSLFDASVADMVLRTPLFNSVNHDKIIWRHEKDGTYSVKSAYRQCVENILDTTHLQVSGNWSFLWKARIPPKIKNFIWRLCRNCVPTRARLNQKGVNCSDMCVICNELVEDSTHLFFYCRNSIQIWQRCGLWHQVQHSLNTTTSVSGCVLELAQHMAADHFSLFSVLLWSIWQHMNNKLWRNEVESVNVVCDRGINLLTSWNQAQEMKQKQSRIQPTIAGTRWSKPSIGRYKCNIDASFSTILNKVGIGVCIRDDQGSFVLAKTEWFSPIMNVDTGEALGLLHAMKWIQDLQLEHVDFELDSQIVVTKFHSKNRDESELGDIIKDCRTMFSTHFRNSRVEFIRRQANEVAHVLAREATSLASFHIFIDVPLCIRDIIMNEME</sequence>
<organism evidence="1 2">
    <name type="scientific">Trifolium pratense</name>
    <name type="common">Red clover</name>
    <dbReference type="NCBI Taxonomy" id="57577"/>
    <lineage>
        <taxon>Eukaryota</taxon>
        <taxon>Viridiplantae</taxon>
        <taxon>Streptophyta</taxon>
        <taxon>Embryophyta</taxon>
        <taxon>Tracheophyta</taxon>
        <taxon>Spermatophyta</taxon>
        <taxon>Magnoliopsida</taxon>
        <taxon>eudicotyledons</taxon>
        <taxon>Gunneridae</taxon>
        <taxon>Pentapetalae</taxon>
        <taxon>rosids</taxon>
        <taxon>fabids</taxon>
        <taxon>Fabales</taxon>
        <taxon>Fabaceae</taxon>
        <taxon>Papilionoideae</taxon>
        <taxon>50 kb inversion clade</taxon>
        <taxon>NPAAA clade</taxon>
        <taxon>Hologalegina</taxon>
        <taxon>IRL clade</taxon>
        <taxon>Trifolieae</taxon>
        <taxon>Trifolium</taxon>
    </lineage>
</organism>
<accession>A0ACB0MCN0</accession>
<keyword evidence="2" id="KW-1185">Reference proteome</keyword>
<protein>
    <submittedName>
        <fullName evidence="1">Uncharacterized protein</fullName>
    </submittedName>
</protein>